<proteinExistence type="predicted"/>
<evidence type="ECO:0000313" key="1">
    <source>
        <dbReference type="EMBL" id="HAF2222359.1"/>
    </source>
</evidence>
<gene>
    <name evidence="1" type="ORF">G8N47_004714</name>
    <name evidence="2" type="ORF">G9B93_005096</name>
</gene>
<reference evidence="1" key="2">
    <citation type="submission" date="2020-02" db="EMBL/GenBank/DDBJ databases">
        <authorList>
            <consortium name="NCBI Pathogen Detection Project"/>
        </authorList>
    </citation>
    <scope>NUCLEOTIDE SEQUENCE</scope>
    <source>
        <strain evidence="1">MA.RM_352</strain>
        <strain evidence="2">MA.RM_407</strain>
    </source>
</reference>
<dbReference type="RefSeq" id="WP_079917030.1">
    <property type="nucleotide sequence ID" value="NZ_MYVF01000030.1"/>
</dbReference>
<dbReference type="EMBL" id="DAAUOG010000023">
    <property type="protein sequence ID" value="HAF2222359.1"/>
    <property type="molecule type" value="Genomic_DNA"/>
</dbReference>
<dbReference type="AlphaFoldDB" id="A0A743ZCW1"/>
<name>A0A743ZCW1_SALER</name>
<protein>
    <submittedName>
        <fullName evidence="1">Uncharacterized protein</fullName>
    </submittedName>
</protein>
<dbReference type="EMBL" id="DAAVTZ010000023">
    <property type="protein sequence ID" value="HAF5796899.1"/>
    <property type="molecule type" value="Genomic_DNA"/>
</dbReference>
<evidence type="ECO:0000313" key="2">
    <source>
        <dbReference type="EMBL" id="HAF5796899.1"/>
    </source>
</evidence>
<comment type="caution">
    <text evidence="1">The sequence shown here is derived from an EMBL/GenBank/DDBJ whole genome shotgun (WGS) entry which is preliminary data.</text>
</comment>
<accession>A0A743ZCW1</accession>
<organism evidence="1">
    <name type="scientific">Salmonella enterica</name>
    <name type="common">Salmonella choleraesuis</name>
    <dbReference type="NCBI Taxonomy" id="28901"/>
    <lineage>
        <taxon>Bacteria</taxon>
        <taxon>Pseudomonadati</taxon>
        <taxon>Pseudomonadota</taxon>
        <taxon>Gammaproteobacteria</taxon>
        <taxon>Enterobacterales</taxon>
        <taxon>Enterobacteriaceae</taxon>
        <taxon>Salmonella</taxon>
    </lineage>
</organism>
<sequence>MTERQQNTTGKGINTVCVNGEVKHITELDELTLCNEWSKLKRENNELYEINRVANSGWRGFVLRLIGISLPDKHGIFIKGVDAKGESIYPN</sequence>
<reference evidence="1" key="1">
    <citation type="journal article" date="2018" name="Genome Biol.">
        <title>SKESA: strategic k-mer extension for scrupulous assemblies.</title>
        <authorList>
            <person name="Souvorov A."/>
            <person name="Agarwala R."/>
            <person name="Lipman D.J."/>
        </authorList>
    </citation>
    <scope>NUCLEOTIDE SEQUENCE</scope>
    <source>
        <strain evidence="1">MA.RM_352</strain>
        <strain evidence="2">MA.RM_407</strain>
    </source>
</reference>